<reference evidence="2 3" key="1">
    <citation type="submission" date="2022-09" db="EMBL/GenBank/DDBJ databases">
        <title>Complete genome sequence of Janibacter terrae strain COS04-44, PCL-degrading bacteria isolated from oil spilled coast.</title>
        <authorList>
            <person name="Park H."/>
            <person name="Kim J.Y."/>
            <person name="An S.H."/>
            <person name="Lee C.M."/>
            <person name="Weon H.-Y."/>
        </authorList>
    </citation>
    <scope>NUCLEOTIDE SEQUENCE [LARGE SCALE GENOMIC DNA]</scope>
    <source>
        <strain evidence="2 3">COS04-44</strain>
    </source>
</reference>
<evidence type="ECO:0000313" key="2">
    <source>
        <dbReference type="EMBL" id="WWF04391.1"/>
    </source>
</evidence>
<protein>
    <submittedName>
        <fullName evidence="2">Uncharacterized protein</fullName>
    </submittedName>
</protein>
<evidence type="ECO:0000256" key="1">
    <source>
        <dbReference type="SAM" id="Coils"/>
    </source>
</evidence>
<dbReference type="RefSeq" id="WP_068322202.1">
    <property type="nucleotide sequence ID" value="NZ_CP104874.1"/>
</dbReference>
<dbReference type="InterPro" id="IPR036689">
    <property type="entry name" value="ESAT-6-like_sf"/>
</dbReference>
<feature type="coiled-coil region" evidence="1">
    <location>
        <begin position="77"/>
        <end position="104"/>
    </location>
</feature>
<sequence length="173" mass="18561">MTHPLLGDPASMSALASTLRRTAVRLRADVEDLERAAADAAPGWTGPMAVATRRRVDVLAGASAEVATALEDSGSRLQLAATELAASIARLRTLEEEAREAGLEVRDGTVGRPWGITGLADRRAEEDGDRMRQSLQERVHQTVTTMSRHRTRLSAECEQARHALTAAGDALRA</sequence>
<organism evidence="2 3">
    <name type="scientific">Janibacter terrae</name>
    <dbReference type="NCBI Taxonomy" id="103817"/>
    <lineage>
        <taxon>Bacteria</taxon>
        <taxon>Bacillati</taxon>
        <taxon>Actinomycetota</taxon>
        <taxon>Actinomycetes</taxon>
        <taxon>Micrococcales</taxon>
        <taxon>Intrasporangiaceae</taxon>
        <taxon>Janibacter</taxon>
    </lineage>
</organism>
<accession>A0ABZ2FB42</accession>
<keyword evidence="1" id="KW-0175">Coiled coil</keyword>
<name>A0ABZ2FB42_9MICO</name>
<dbReference type="Gene3D" id="1.10.287.1060">
    <property type="entry name" value="ESAT-6-like"/>
    <property type="match status" value="1"/>
</dbReference>
<dbReference type="SUPFAM" id="SSF140453">
    <property type="entry name" value="EsxAB dimer-like"/>
    <property type="match status" value="1"/>
</dbReference>
<proteinExistence type="predicted"/>
<dbReference type="Proteomes" id="UP001381003">
    <property type="component" value="Chromosome"/>
</dbReference>
<gene>
    <name evidence="2" type="ORF">N5P18_11900</name>
</gene>
<evidence type="ECO:0000313" key="3">
    <source>
        <dbReference type="Proteomes" id="UP001381003"/>
    </source>
</evidence>
<keyword evidence="3" id="KW-1185">Reference proteome</keyword>
<dbReference type="EMBL" id="CP104874">
    <property type="protein sequence ID" value="WWF04391.1"/>
    <property type="molecule type" value="Genomic_DNA"/>
</dbReference>